<keyword evidence="6" id="KW-0862">Zinc</keyword>
<evidence type="ECO:0000256" key="3">
    <source>
        <dbReference type="ARBA" id="ARBA00022737"/>
    </source>
</evidence>
<dbReference type="GO" id="GO:0004842">
    <property type="term" value="F:ubiquitin-protein transferase activity"/>
    <property type="evidence" value="ECO:0007669"/>
    <property type="project" value="InterPro"/>
</dbReference>
<evidence type="ECO:0000256" key="7">
    <source>
        <dbReference type="SAM" id="MobiDB-lite"/>
    </source>
</evidence>
<dbReference type="SUPFAM" id="SSF57850">
    <property type="entry name" value="RING/U-box"/>
    <property type="match status" value="2"/>
</dbReference>
<sequence length="283" mass="32471">MGANKRHFIQVYAMAPQLMLIKSWYSSKDGVFVVSRGDVAVLEFQEMISNFQLRFKSKRNYRRAAATNRIQHAYTLHYKRRVFAAITIQCAFGPCFREIARKRACAASQLSARYRGLLARRKKRCGICLEQRVIGAFAVASCCPAHGFCRPCMREYLRGLIEDGRTVITCAFPLCSVELPPMEIKRLAGQQSFQKLQEQRHGQQAEYLARLGTGEENESFTAWCWNNARACPGCHVIIYRYEGCDHMKCRCGRCFNWNEAEKPGKERDGKPRVGKSRGTFYFS</sequence>
<feature type="region of interest" description="Disordered" evidence="7">
    <location>
        <begin position="262"/>
        <end position="283"/>
    </location>
</feature>
<name>A0A7S2MBV3_9STRA</name>
<dbReference type="InterPro" id="IPR044066">
    <property type="entry name" value="TRIAD_supradom"/>
</dbReference>
<dbReference type="InterPro" id="IPR013083">
    <property type="entry name" value="Znf_RING/FYVE/PHD"/>
</dbReference>
<dbReference type="EMBL" id="HBGS01054469">
    <property type="protein sequence ID" value="CAD9474316.1"/>
    <property type="molecule type" value="Transcribed_RNA"/>
</dbReference>
<reference evidence="9" key="1">
    <citation type="submission" date="2021-01" db="EMBL/GenBank/DDBJ databases">
        <authorList>
            <person name="Corre E."/>
            <person name="Pelletier E."/>
            <person name="Niang G."/>
            <person name="Scheremetjew M."/>
            <person name="Finn R."/>
            <person name="Kale V."/>
            <person name="Holt S."/>
            <person name="Cochrane G."/>
            <person name="Meng A."/>
            <person name="Brown T."/>
            <person name="Cohen L."/>
        </authorList>
    </citation>
    <scope>NUCLEOTIDE SEQUENCE</scope>
    <source>
        <strain evidence="9">CCMP1381</strain>
    </source>
</reference>
<protein>
    <recommendedName>
        <fullName evidence="8">RING-type domain-containing protein</fullName>
    </recommendedName>
</protein>
<keyword evidence="1" id="KW-0808">Transferase</keyword>
<organism evidence="9">
    <name type="scientific">Octactis speculum</name>
    <dbReference type="NCBI Taxonomy" id="3111310"/>
    <lineage>
        <taxon>Eukaryota</taxon>
        <taxon>Sar</taxon>
        <taxon>Stramenopiles</taxon>
        <taxon>Ochrophyta</taxon>
        <taxon>Dictyochophyceae</taxon>
        <taxon>Dictyochales</taxon>
        <taxon>Dictyochaceae</taxon>
        <taxon>Octactis</taxon>
    </lineage>
</organism>
<dbReference type="PROSITE" id="PS51873">
    <property type="entry name" value="TRIAD"/>
    <property type="match status" value="1"/>
</dbReference>
<keyword evidence="4" id="KW-0863">Zinc-finger</keyword>
<dbReference type="Gene3D" id="3.30.40.10">
    <property type="entry name" value="Zinc/RING finger domain, C3HC4 (zinc finger)"/>
    <property type="match status" value="1"/>
</dbReference>
<evidence type="ECO:0000256" key="4">
    <source>
        <dbReference type="ARBA" id="ARBA00022771"/>
    </source>
</evidence>
<evidence type="ECO:0000259" key="8">
    <source>
        <dbReference type="PROSITE" id="PS51873"/>
    </source>
</evidence>
<dbReference type="GO" id="GO:0008270">
    <property type="term" value="F:zinc ion binding"/>
    <property type="evidence" value="ECO:0007669"/>
    <property type="project" value="UniProtKB-KW"/>
</dbReference>
<evidence type="ECO:0000256" key="6">
    <source>
        <dbReference type="ARBA" id="ARBA00022833"/>
    </source>
</evidence>
<dbReference type="GO" id="GO:0016567">
    <property type="term" value="P:protein ubiquitination"/>
    <property type="evidence" value="ECO:0007669"/>
    <property type="project" value="InterPro"/>
</dbReference>
<evidence type="ECO:0000256" key="2">
    <source>
        <dbReference type="ARBA" id="ARBA00022723"/>
    </source>
</evidence>
<evidence type="ECO:0000256" key="1">
    <source>
        <dbReference type="ARBA" id="ARBA00022679"/>
    </source>
</evidence>
<keyword evidence="5" id="KW-0833">Ubl conjugation pathway</keyword>
<keyword evidence="2" id="KW-0479">Metal-binding</keyword>
<dbReference type="PANTHER" id="PTHR11685">
    <property type="entry name" value="RBR FAMILY RING FINGER AND IBR DOMAIN-CONTAINING"/>
    <property type="match status" value="1"/>
</dbReference>
<accession>A0A7S2MBV3</accession>
<feature type="domain" description="RING-type" evidence="8">
    <location>
        <begin position="121"/>
        <end position="283"/>
    </location>
</feature>
<gene>
    <name evidence="9" type="ORF">DSPE1174_LOCUS28149</name>
</gene>
<evidence type="ECO:0000256" key="5">
    <source>
        <dbReference type="ARBA" id="ARBA00022786"/>
    </source>
</evidence>
<proteinExistence type="predicted"/>
<evidence type="ECO:0000313" key="9">
    <source>
        <dbReference type="EMBL" id="CAD9474316.1"/>
    </source>
</evidence>
<keyword evidence="3" id="KW-0677">Repeat</keyword>
<feature type="compositionally biased region" description="Basic and acidic residues" evidence="7">
    <location>
        <begin position="262"/>
        <end position="271"/>
    </location>
</feature>
<dbReference type="InterPro" id="IPR031127">
    <property type="entry name" value="E3_UB_ligase_RBR"/>
</dbReference>
<dbReference type="PROSITE" id="PS50096">
    <property type="entry name" value="IQ"/>
    <property type="match status" value="1"/>
</dbReference>
<dbReference type="AlphaFoldDB" id="A0A7S2MBV3"/>